<reference evidence="2" key="1">
    <citation type="journal article" date="2012" name="PLoS ONE">
        <title>Gene sets for utilization of primary and secondary nutrition supplies in the distal gut of endangered iberian lynx.</title>
        <authorList>
            <person name="Alcaide M."/>
            <person name="Messina E."/>
            <person name="Richter M."/>
            <person name="Bargiela R."/>
            <person name="Peplies J."/>
            <person name="Huws S.A."/>
            <person name="Newbold C.J."/>
            <person name="Golyshin P.N."/>
            <person name="Simon M.A."/>
            <person name="Lopez G."/>
            <person name="Yakimov M.M."/>
            <person name="Ferrer M."/>
        </authorList>
    </citation>
    <scope>NUCLEOTIDE SEQUENCE</scope>
</reference>
<feature type="region of interest" description="Disordered" evidence="1">
    <location>
        <begin position="339"/>
        <end position="362"/>
    </location>
</feature>
<organism evidence="2">
    <name type="scientific">gut metagenome</name>
    <dbReference type="NCBI Taxonomy" id="749906"/>
    <lineage>
        <taxon>unclassified sequences</taxon>
        <taxon>metagenomes</taxon>
        <taxon>organismal metagenomes</taxon>
    </lineage>
</organism>
<feature type="compositionally biased region" description="Polar residues" evidence="1">
    <location>
        <begin position="290"/>
        <end position="299"/>
    </location>
</feature>
<sequence>MSRAESFDFRYLKPLYPMEVQTLLPLSPTQLRRMRRGTHCAFMRQLLTYLRKYSTEHLAYLDRLHQFEEALAAESRLLGLPRGSECSIQLHEADETRCCLYQSFKHFVMGYASLPALDEYQPATQIKNIIQQCKLNLKATFRQKSGVFTALLHALQSEENLRAIESLGLTKVLNQMVEQNRRVGELYVARSQDMGARVPAALSKARARTDRACVRMLQFMQSMCVFLEDAKLAEIIAVCNVEIREAVAESRSRKKASKVVENKAQPCRAQQQGEAAVSPVREVQHRVGEESSSVAIHTASSETGSALPKSALNLPVLFLSDKALTLMRTEGALSSCVNEPASQTAVSNVDKQQSVRFTPDVT</sequence>
<name>J9GML9_9ZZZZ</name>
<gene>
    <name evidence="2" type="ORF">EVA_03095</name>
</gene>
<dbReference type="Pfam" id="PF19775">
    <property type="entry name" value="DUF6261"/>
    <property type="match status" value="1"/>
</dbReference>
<accession>J9GML9</accession>
<dbReference type="AlphaFoldDB" id="J9GML9"/>
<dbReference type="InterPro" id="IPR046228">
    <property type="entry name" value="DUF6261"/>
</dbReference>
<evidence type="ECO:0000313" key="2">
    <source>
        <dbReference type="EMBL" id="EJX08799.1"/>
    </source>
</evidence>
<feature type="region of interest" description="Disordered" evidence="1">
    <location>
        <begin position="254"/>
        <end position="299"/>
    </location>
</feature>
<evidence type="ECO:0000256" key="1">
    <source>
        <dbReference type="SAM" id="MobiDB-lite"/>
    </source>
</evidence>
<dbReference type="EMBL" id="AMCI01000540">
    <property type="protein sequence ID" value="EJX08799.1"/>
    <property type="molecule type" value="Genomic_DNA"/>
</dbReference>
<comment type="caution">
    <text evidence="2">The sequence shown here is derived from an EMBL/GenBank/DDBJ whole genome shotgun (WGS) entry which is preliminary data.</text>
</comment>
<proteinExistence type="predicted"/>
<protein>
    <submittedName>
        <fullName evidence="2">Hemagglutinin protein HagB</fullName>
    </submittedName>
</protein>